<comment type="caution">
    <text evidence="12">The sequence shown here is derived from an EMBL/GenBank/DDBJ whole genome shotgun (WGS) entry which is preliminary data.</text>
</comment>
<reference evidence="12 13" key="1">
    <citation type="journal article" date="2017" name="PLoS Biol.">
        <title>The sea cucumber genome provides insights into morphological evolution and visceral regeneration.</title>
        <authorList>
            <person name="Zhang X."/>
            <person name="Sun L."/>
            <person name="Yuan J."/>
            <person name="Sun Y."/>
            <person name="Gao Y."/>
            <person name="Zhang L."/>
            <person name="Li S."/>
            <person name="Dai H."/>
            <person name="Hamel J.F."/>
            <person name="Liu C."/>
            <person name="Yu Y."/>
            <person name="Liu S."/>
            <person name="Lin W."/>
            <person name="Guo K."/>
            <person name="Jin S."/>
            <person name="Xu P."/>
            <person name="Storey K.B."/>
            <person name="Huan P."/>
            <person name="Zhang T."/>
            <person name="Zhou Y."/>
            <person name="Zhang J."/>
            <person name="Lin C."/>
            <person name="Li X."/>
            <person name="Xing L."/>
            <person name="Huo D."/>
            <person name="Sun M."/>
            <person name="Wang L."/>
            <person name="Mercier A."/>
            <person name="Li F."/>
            <person name="Yang H."/>
            <person name="Xiang J."/>
        </authorList>
    </citation>
    <scope>NUCLEOTIDE SEQUENCE [LARGE SCALE GENOMIC DNA]</scope>
    <source>
        <strain evidence="12">Shaxun</strain>
        <tissue evidence="12">Muscle</tissue>
    </source>
</reference>
<evidence type="ECO:0000256" key="6">
    <source>
        <dbReference type="ARBA" id="ARBA00023159"/>
    </source>
</evidence>
<accession>A0A2G8KLD2</accession>
<keyword evidence="13" id="KW-1185">Reference proteome</keyword>
<evidence type="ECO:0000313" key="13">
    <source>
        <dbReference type="Proteomes" id="UP000230750"/>
    </source>
</evidence>
<name>A0A2G8KLD2_STIJA</name>
<dbReference type="PANTHER" id="PTHR13512:SF2">
    <property type="entry name" value="MEDIATOR OF RNA POLYMERASE II TRANSCRIPTION SUBUNIT 28"/>
    <property type="match status" value="1"/>
</dbReference>
<dbReference type="PANTHER" id="PTHR13512">
    <property type="entry name" value="MEDIATOR COMPLEX SUBUNIT 28"/>
    <property type="match status" value="1"/>
</dbReference>
<dbReference type="Pfam" id="PF11594">
    <property type="entry name" value="Med28"/>
    <property type="match status" value="1"/>
</dbReference>
<proteinExistence type="inferred from homology"/>
<evidence type="ECO:0000256" key="1">
    <source>
        <dbReference type="ARBA" id="ARBA00004123"/>
    </source>
</evidence>
<evidence type="ECO:0000256" key="11">
    <source>
        <dbReference type="SAM" id="MobiDB-lite"/>
    </source>
</evidence>
<evidence type="ECO:0000256" key="9">
    <source>
        <dbReference type="ARBA" id="ARBA00031964"/>
    </source>
</evidence>
<evidence type="ECO:0000313" key="12">
    <source>
        <dbReference type="EMBL" id="PIK48811.1"/>
    </source>
</evidence>
<dbReference type="Proteomes" id="UP000230750">
    <property type="component" value="Unassembled WGS sequence"/>
</dbReference>
<sequence>MAATSGNEKHLVDELENAFKGCYAALVSQDNVNLQGTDQEESKADVSQAIQHFLDSAKQLEGYFLQKQMMFSIARPEEAIKEDIEELKSELARKDALIQKHQAKVDRWIQTLSLAPQTPPGGVSHLQSQARHTPQVGMHSPSAGYSGKASPRAGSSGAPLNSPLAHLEKATSSLSASFERR</sequence>
<comment type="similarity">
    <text evidence="2">Belongs to the Mediator complex subunit 28 family.</text>
</comment>
<comment type="subcellular location">
    <subcellularLocation>
        <location evidence="1">Nucleus</location>
    </subcellularLocation>
</comment>
<dbReference type="STRING" id="307972.A0A2G8KLD2"/>
<keyword evidence="6" id="KW-0010">Activator</keyword>
<dbReference type="EMBL" id="MRZV01000500">
    <property type="protein sequence ID" value="PIK48811.1"/>
    <property type="molecule type" value="Genomic_DNA"/>
</dbReference>
<evidence type="ECO:0000256" key="10">
    <source>
        <dbReference type="SAM" id="Coils"/>
    </source>
</evidence>
<evidence type="ECO:0000256" key="2">
    <source>
        <dbReference type="ARBA" id="ARBA00005571"/>
    </source>
</evidence>
<evidence type="ECO:0000256" key="8">
    <source>
        <dbReference type="ARBA" id="ARBA00023242"/>
    </source>
</evidence>
<gene>
    <name evidence="12" type="ORF">BSL78_14307</name>
</gene>
<organism evidence="12 13">
    <name type="scientific">Stichopus japonicus</name>
    <name type="common">Sea cucumber</name>
    <dbReference type="NCBI Taxonomy" id="307972"/>
    <lineage>
        <taxon>Eukaryota</taxon>
        <taxon>Metazoa</taxon>
        <taxon>Echinodermata</taxon>
        <taxon>Eleutherozoa</taxon>
        <taxon>Echinozoa</taxon>
        <taxon>Holothuroidea</taxon>
        <taxon>Aspidochirotacea</taxon>
        <taxon>Aspidochirotida</taxon>
        <taxon>Stichopodidae</taxon>
        <taxon>Apostichopus</taxon>
    </lineage>
</organism>
<dbReference type="GO" id="GO:0016592">
    <property type="term" value="C:mediator complex"/>
    <property type="evidence" value="ECO:0007669"/>
    <property type="project" value="TreeGrafter"/>
</dbReference>
<evidence type="ECO:0000256" key="3">
    <source>
        <dbReference type="ARBA" id="ARBA00019683"/>
    </source>
</evidence>
<feature type="compositionally biased region" description="Polar residues" evidence="11">
    <location>
        <begin position="170"/>
        <end position="181"/>
    </location>
</feature>
<evidence type="ECO:0000256" key="5">
    <source>
        <dbReference type="ARBA" id="ARBA00023054"/>
    </source>
</evidence>
<feature type="region of interest" description="Disordered" evidence="11">
    <location>
        <begin position="116"/>
        <end position="181"/>
    </location>
</feature>
<keyword evidence="8" id="KW-0539">Nucleus</keyword>
<evidence type="ECO:0000256" key="4">
    <source>
        <dbReference type="ARBA" id="ARBA00023015"/>
    </source>
</evidence>
<evidence type="ECO:0000256" key="7">
    <source>
        <dbReference type="ARBA" id="ARBA00023163"/>
    </source>
</evidence>
<dbReference type="InterPro" id="IPR021640">
    <property type="entry name" value="Mediator_Med28"/>
</dbReference>
<dbReference type="OrthoDB" id="2286203at2759"/>
<protein>
    <recommendedName>
        <fullName evidence="3">Mediator of RNA polymerase II transcription subunit 28</fullName>
    </recommendedName>
    <alternativeName>
        <fullName evidence="9">Mediator complex subunit 28</fullName>
    </alternativeName>
</protein>
<keyword evidence="7" id="KW-0804">Transcription</keyword>
<keyword evidence="4" id="KW-0805">Transcription regulation</keyword>
<keyword evidence="5 10" id="KW-0175">Coiled coil</keyword>
<dbReference type="AlphaFoldDB" id="A0A2G8KLD2"/>
<feature type="coiled-coil region" evidence="10">
    <location>
        <begin position="77"/>
        <end position="104"/>
    </location>
</feature>